<evidence type="ECO:0000256" key="8">
    <source>
        <dbReference type="SAM" id="MobiDB-lite"/>
    </source>
</evidence>
<proteinExistence type="inferred from homology"/>
<feature type="domain" description="Pseudouridine synthase I TruA alpha/beta" evidence="9">
    <location>
        <begin position="8"/>
        <end position="103"/>
    </location>
</feature>
<feature type="region of interest" description="Disordered" evidence="8">
    <location>
        <begin position="248"/>
        <end position="271"/>
    </location>
</feature>
<dbReference type="NCBIfam" id="TIGR00071">
    <property type="entry name" value="hisT_truA"/>
    <property type="match status" value="1"/>
</dbReference>
<dbReference type="InterPro" id="IPR020094">
    <property type="entry name" value="TruA/RsuA/RluB/E/F_N"/>
</dbReference>
<dbReference type="InterPro" id="IPR001406">
    <property type="entry name" value="PsdUridine_synth_TruA"/>
</dbReference>
<evidence type="ECO:0000256" key="2">
    <source>
        <dbReference type="ARBA" id="ARBA00022694"/>
    </source>
</evidence>
<dbReference type="FunFam" id="3.30.70.580:FF:000001">
    <property type="entry name" value="tRNA pseudouridine synthase A"/>
    <property type="match status" value="1"/>
</dbReference>
<evidence type="ECO:0000256" key="4">
    <source>
        <dbReference type="HAMAP-Rule" id="MF_00171"/>
    </source>
</evidence>
<dbReference type="PANTHER" id="PTHR11142:SF0">
    <property type="entry name" value="TRNA PSEUDOURIDINE SYNTHASE-LIKE 1"/>
    <property type="match status" value="1"/>
</dbReference>
<comment type="catalytic activity">
    <reaction evidence="4 7">
        <text>uridine(38/39/40) in tRNA = pseudouridine(38/39/40) in tRNA</text>
        <dbReference type="Rhea" id="RHEA:22376"/>
        <dbReference type="Rhea" id="RHEA-COMP:10085"/>
        <dbReference type="Rhea" id="RHEA-COMP:10087"/>
        <dbReference type="ChEBI" id="CHEBI:65314"/>
        <dbReference type="ChEBI" id="CHEBI:65315"/>
        <dbReference type="EC" id="5.4.99.12"/>
    </reaction>
</comment>
<comment type="function">
    <text evidence="4">Formation of pseudouridine at positions 38, 39 and 40 in the anticodon stem and loop of transfer RNAs.</text>
</comment>
<dbReference type="EC" id="5.4.99.12" evidence="4"/>
<feature type="binding site" evidence="4 6">
    <location>
        <position position="110"/>
    </location>
    <ligand>
        <name>substrate</name>
    </ligand>
</feature>
<gene>
    <name evidence="4 10" type="primary">truA</name>
    <name evidence="10" type="ORF">JFN93_14250</name>
</gene>
<keyword evidence="2 4" id="KW-0819">tRNA processing</keyword>
<keyword evidence="11" id="KW-1185">Reference proteome</keyword>
<comment type="similarity">
    <text evidence="1 4 7">Belongs to the tRNA pseudouridine synthase TruA family.</text>
</comment>
<dbReference type="GO" id="GO:0031119">
    <property type="term" value="P:tRNA pseudouridine synthesis"/>
    <property type="evidence" value="ECO:0007669"/>
    <property type="project" value="UniProtKB-UniRule"/>
</dbReference>
<dbReference type="InterPro" id="IPR020095">
    <property type="entry name" value="PsdUridine_synth_TruA_C"/>
</dbReference>
<dbReference type="GO" id="GO:0003723">
    <property type="term" value="F:RNA binding"/>
    <property type="evidence" value="ECO:0007669"/>
    <property type="project" value="InterPro"/>
</dbReference>
<dbReference type="PIRSF" id="PIRSF001430">
    <property type="entry name" value="tRNA_psdUrid_synth"/>
    <property type="match status" value="1"/>
</dbReference>
<accession>A0A8J7JGH6</accession>
<keyword evidence="3 4" id="KW-0413">Isomerase</keyword>
<comment type="caution">
    <text evidence="10">The sequence shown here is derived from an EMBL/GenBank/DDBJ whole genome shotgun (WGS) entry which is preliminary data.</text>
</comment>
<dbReference type="Pfam" id="PF01416">
    <property type="entry name" value="PseudoU_synth_1"/>
    <property type="match status" value="2"/>
</dbReference>
<evidence type="ECO:0000313" key="11">
    <source>
        <dbReference type="Proteomes" id="UP000636888"/>
    </source>
</evidence>
<organism evidence="10 11">
    <name type="scientific">Geomesophilobacter sediminis</name>
    <dbReference type="NCBI Taxonomy" id="2798584"/>
    <lineage>
        <taxon>Bacteria</taxon>
        <taxon>Pseudomonadati</taxon>
        <taxon>Thermodesulfobacteriota</taxon>
        <taxon>Desulfuromonadia</taxon>
        <taxon>Geobacterales</taxon>
        <taxon>Geobacteraceae</taxon>
        <taxon>Geomesophilobacter</taxon>
    </lineage>
</organism>
<sequence>MRNIMLTVEYDGTNYCGWQTQPNATSVQEIMEGALAQMLGEPVRLHASGRTDAGVHALGMAACFQTDKTMPLRAFREGLNTLLPRDIAVREAREMPLDFNPRFHAQGKHYRYTFLLDDIRSPLTRHTAWRLKGKLDVEAARRACAEFVGEHDFAAFRASNCAAKTTVREIYSMDLTQDGRFLYLDVRGSGFLKNMIRVIAGTLVEVGQGKRTPEDIRQLLEGGDRRASGQTAPPQGLCLMEVFYPEVGAEPDPHPARRKPRRARDLEGEGT</sequence>
<evidence type="ECO:0000256" key="1">
    <source>
        <dbReference type="ARBA" id="ARBA00009375"/>
    </source>
</evidence>
<evidence type="ECO:0000313" key="10">
    <source>
        <dbReference type="EMBL" id="MBJ6725874.1"/>
    </source>
</evidence>
<dbReference type="PANTHER" id="PTHR11142">
    <property type="entry name" value="PSEUDOURIDYLATE SYNTHASE"/>
    <property type="match status" value="1"/>
</dbReference>
<dbReference type="InterPro" id="IPR020097">
    <property type="entry name" value="PsdUridine_synth_TruA_a/b_dom"/>
</dbReference>
<feature type="active site" description="Nucleophile" evidence="4 5">
    <location>
        <position position="52"/>
    </location>
</feature>
<dbReference type="Gene3D" id="3.30.70.660">
    <property type="entry name" value="Pseudouridine synthase I, catalytic domain, C-terminal subdomain"/>
    <property type="match status" value="1"/>
</dbReference>
<dbReference type="Proteomes" id="UP000636888">
    <property type="component" value="Unassembled WGS sequence"/>
</dbReference>
<evidence type="ECO:0000256" key="6">
    <source>
        <dbReference type="PIRSR" id="PIRSR001430-2"/>
    </source>
</evidence>
<evidence type="ECO:0000259" key="9">
    <source>
        <dbReference type="Pfam" id="PF01416"/>
    </source>
</evidence>
<dbReference type="Gene3D" id="3.30.70.580">
    <property type="entry name" value="Pseudouridine synthase I, catalytic domain, N-terminal subdomain"/>
    <property type="match status" value="1"/>
</dbReference>
<comment type="subunit">
    <text evidence="4">Homodimer.</text>
</comment>
<name>A0A8J7JGH6_9BACT</name>
<dbReference type="GO" id="GO:0160147">
    <property type="term" value="F:tRNA pseudouridine(38-40) synthase activity"/>
    <property type="evidence" value="ECO:0007669"/>
    <property type="project" value="UniProtKB-EC"/>
</dbReference>
<dbReference type="CDD" id="cd02570">
    <property type="entry name" value="PseudoU_synth_EcTruA"/>
    <property type="match status" value="1"/>
</dbReference>
<protein>
    <recommendedName>
        <fullName evidence="4">tRNA pseudouridine synthase A</fullName>
        <ecNumber evidence="4">5.4.99.12</ecNumber>
    </recommendedName>
    <alternativeName>
        <fullName evidence="4">tRNA pseudouridine(38-40) synthase</fullName>
    </alternativeName>
    <alternativeName>
        <fullName evidence="4">tRNA pseudouridylate synthase I</fullName>
    </alternativeName>
    <alternativeName>
        <fullName evidence="4">tRNA-uridine isomerase I</fullName>
    </alternativeName>
</protein>
<dbReference type="SUPFAM" id="SSF55120">
    <property type="entry name" value="Pseudouridine synthase"/>
    <property type="match status" value="1"/>
</dbReference>
<comment type="caution">
    <text evidence="4">Lacks conserved residue(s) required for the propagation of feature annotation.</text>
</comment>
<evidence type="ECO:0000256" key="7">
    <source>
        <dbReference type="RuleBase" id="RU003792"/>
    </source>
</evidence>
<dbReference type="HAMAP" id="MF_00171">
    <property type="entry name" value="TruA"/>
    <property type="match status" value="1"/>
</dbReference>
<dbReference type="AlphaFoldDB" id="A0A8J7JGH6"/>
<dbReference type="EMBL" id="JAEMHM010000011">
    <property type="protein sequence ID" value="MBJ6725874.1"/>
    <property type="molecule type" value="Genomic_DNA"/>
</dbReference>
<evidence type="ECO:0000256" key="5">
    <source>
        <dbReference type="PIRSR" id="PIRSR001430-1"/>
    </source>
</evidence>
<evidence type="ECO:0000256" key="3">
    <source>
        <dbReference type="ARBA" id="ARBA00023235"/>
    </source>
</evidence>
<feature type="domain" description="Pseudouridine synthase I TruA alpha/beta" evidence="9">
    <location>
        <begin position="143"/>
        <end position="245"/>
    </location>
</feature>
<dbReference type="InterPro" id="IPR020103">
    <property type="entry name" value="PsdUridine_synth_cat_dom_sf"/>
</dbReference>
<reference evidence="10" key="1">
    <citation type="submission" date="2020-12" db="EMBL/GenBank/DDBJ databases">
        <title>Geomonas sp. Red875, isolated from river sediment.</title>
        <authorList>
            <person name="Xu Z."/>
            <person name="Zhang Z."/>
            <person name="Masuda Y."/>
            <person name="Itoh H."/>
            <person name="Senoo K."/>
        </authorList>
    </citation>
    <scope>NUCLEOTIDE SEQUENCE</scope>
    <source>
        <strain evidence="10">Red875</strain>
    </source>
</reference>